<dbReference type="Pfam" id="PF14623">
    <property type="entry name" value="Vint"/>
    <property type="match status" value="1"/>
</dbReference>
<dbReference type="InterPro" id="IPR032838">
    <property type="entry name" value="Vwaint_dom"/>
</dbReference>
<proteinExistence type="predicted"/>
<dbReference type="Proteomes" id="UP000027195">
    <property type="component" value="Unassembled WGS sequence"/>
</dbReference>
<dbReference type="InterPro" id="IPR039510">
    <property type="entry name" value="Vint_dom"/>
</dbReference>
<evidence type="ECO:0000259" key="3">
    <source>
        <dbReference type="Pfam" id="PF14624"/>
    </source>
</evidence>
<dbReference type="AlphaFoldDB" id="A0A067LTZ6"/>
<dbReference type="SUPFAM" id="SSF53300">
    <property type="entry name" value="vWA-like"/>
    <property type="match status" value="1"/>
</dbReference>
<feature type="compositionally biased region" description="Pro residues" evidence="1">
    <location>
        <begin position="145"/>
        <end position="157"/>
    </location>
</feature>
<accession>A0A067LTZ6</accession>
<protein>
    <recommendedName>
        <fullName evidence="6">VWFA domain-containing protein</fullName>
    </recommendedName>
</protein>
<evidence type="ECO:0000256" key="1">
    <source>
        <dbReference type="SAM" id="MobiDB-lite"/>
    </source>
</evidence>
<organism evidence="4 5">
    <name type="scientific">Botryobasidium botryosum (strain FD-172 SS1)</name>
    <dbReference type="NCBI Taxonomy" id="930990"/>
    <lineage>
        <taxon>Eukaryota</taxon>
        <taxon>Fungi</taxon>
        <taxon>Dikarya</taxon>
        <taxon>Basidiomycota</taxon>
        <taxon>Agaricomycotina</taxon>
        <taxon>Agaricomycetes</taxon>
        <taxon>Cantharellales</taxon>
        <taxon>Botryobasidiaceae</taxon>
        <taxon>Botryobasidium</taxon>
    </lineage>
</organism>
<keyword evidence="5" id="KW-1185">Reference proteome</keyword>
<dbReference type="InterPro" id="IPR036465">
    <property type="entry name" value="vWFA_dom_sf"/>
</dbReference>
<evidence type="ECO:0000259" key="2">
    <source>
        <dbReference type="Pfam" id="PF14623"/>
    </source>
</evidence>
<evidence type="ECO:0000313" key="5">
    <source>
        <dbReference type="Proteomes" id="UP000027195"/>
    </source>
</evidence>
<dbReference type="OrthoDB" id="10264538at2759"/>
<feature type="domain" description="VWA-Hint protein Vwaint" evidence="3">
    <location>
        <begin position="398"/>
        <end position="465"/>
    </location>
</feature>
<reference evidence="5" key="1">
    <citation type="journal article" date="2014" name="Proc. Natl. Acad. Sci. U.S.A.">
        <title>Extensive sampling of basidiomycete genomes demonstrates inadequacy of the white-rot/brown-rot paradigm for wood decay fungi.</title>
        <authorList>
            <person name="Riley R."/>
            <person name="Salamov A.A."/>
            <person name="Brown D.W."/>
            <person name="Nagy L.G."/>
            <person name="Floudas D."/>
            <person name="Held B.W."/>
            <person name="Levasseur A."/>
            <person name="Lombard V."/>
            <person name="Morin E."/>
            <person name="Otillar R."/>
            <person name="Lindquist E.A."/>
            <person name="Sun H."/>
            <person name="LaButti K.M."/>
            <person name="Schmutz J."/>
            <person name="Jabbour D."/>
            <person name="Luo H."/>
            <person name="Baker S.E."/>
            <person name="Pisabarro A.G."/>
            <person name="Walton J.D."/>
            <person name="Blanchette R.A."/>
            <person name="Henrissat B."/>
            <person name="Martin F."/>
            <person name="Cullen D."/>
            <person name="Hibbett D.S."/>
            <person name="Grigoriev I.V."/>
        </authorList>
    </citation>
    <scope>NUCLEOTIDE SEQUENCE [LARGE SCALE GENOMIC DNA]</scope>
    <source>
        <strain evidence="5">FD-172 SS1</strain>
    </source>
</reference>
<feature type="compositionally biased region" description="Basic residues" evidence="1">
    <location>
        <begin position="492"/>
        <end position="502"/>
    </location>
</feature>
<sequence length="739" mass="79519">MHRFSAIAVTKMDEDGKRAIEAAIARLRYGGGTNLWAGLKMGMNVFAEDENRAENDEKMVLTLPKDPSPLPSPPPVKESLPALAPIPPAQELFPVPTPAPAPSTSMFARLFSTRKKSKASHSPPAFSFVPEKAAAEDPKPELPLHNPPSAPPPTPPQIPFTQRVSSIFLLTDGYPTKILEPPRGYIPMLQSYLERHPNCKFTINTFGFGYALDSHLLYQIAVKGGGSFGFIPDPGFVGTVFINAGANLLSTYAKCVVDVQVPGGIEVLGSHCASEQGDTVTIEAGNVQYGQTKDFVVRLKGGEASAKALIVTVRYRPWNMDTSSAPLAITATPPLAVEAPVLRDIAYHTHRLTFVTFTLSIFPVQGTLGHASVVQKIAHLNELSNTICTSLPSHANALALADDIDGQVILALNSNDHFEKWGRHYLLSLAMAHQKQQCGNFKDVGLLVYGRNSPLFKRLRDEMDTAFDSLPPPGYRPPSTDSESSSRYRCPSGHHSRHRTRGKGAATPHDIDCKTVSSMGVWNSASAPCFAGHCCISLADSNRIMVSELTRGMQVLTPLGPRRVAALVCTQLPSSSSMPPTIPMCKYGALVITPYHPIYAPAAGRWVFPRDLVCPEDTACDAIYSILLEPDARHDAHAVMIEGVRCVTLGHGLVSPSDNDGKLAGLDVRSHAFLGDYGKILSALSVLLGFNTAEGVVTTGGVMRSRSGLVIGFAKPVASIPRPKARYADSCETRISLVA</sequence>
<dbReference type="STRING" id="930990.A0A067LTZ6"/>
<dbReference type="Pfam" id="PF14624">
    <property type="entry name" value="Vwaint"/>
    <property type="match status" value="1"/>
</dbReference>
<feature type="region of interest" description="Disordered" evidence="1">
    <location>
        <begin position="132"/>
        <end position="157"/>
    </location>
</feature>
<feature type="domain" description="Vint" evidence="2">
    <location>
        <begin position="528"/>
        <end position="712"/>
    </location>
</feature>
<feature type="region of interest" description="Disordered" evidence="1">
    <location>
        <begin position="467"/>
        <end position="507"/>
    </location>
</feature>
<gene>
    <name evidence="4" type="ORF">BOTBODRAFT_235615</name>
</gene>
<name>A0A067LTZ6_BOTB1</name>
<evidence type="ECO:0000313" key="4">
    <source>
        <dbReference type="EMBL" id="KDQ06763.1"/>
    </source>
</evidence>
<dbReference type="Gene3D" id="3.40.50.410">
    <property type="entry name" value="von Willebrand factor, type A domain"/>
    <property type="match status" value="1"/>
</dbReference>
<evidence type="ECO:0008006" key="6">
    <source>
        <dbReference type="Google" id="ProtNLM"/>
    </source>
</evidence>
<dbReference type="HOGENOM" id="CLU_013635_0_0_1"/>
<dbReference type="EMBL" id="KL198124">
    <property type="protein sequence ID" value="KDQ06763.1"/>
    <property type="molecule type" value="Genomic_DNA"/>
</dbReference>
<dbReference type="InParanoid" id="A0A067LTZ6"/>
<feature type="compositionally biased region" description="Basic and acidic residues" evidence="1">
    <location>
        <begin position="133"/>
        <end position="142"/>
    </location>
</feature>